<dbReference type="AlphaFoldDB" id="A0AA38LT74"/>
<dbReference type="RefSeq" id="XP_052941998.1">
    <property type="nucleotide sequence ID" value="XM_053091133.1"/>
</dbReference>
<feature type="compositionally biased region" description="Acidic residues" evidence="4">
    <location>
        <begin position="172"/>
        <end position="189"/>
    </location>
</feature>
<feature type="region of interest" description="Disordered" evidence="4">
    <location>
        <begin position="130"/>
        <end position="149"/>
    </location>
</feature>
<dbReference type="GeneID" id="77730338"/>
<feature type="region of interest" description="Disordered" evidence="4">
    <location>
        <begin position="167"/>
        <end position="189"/>
    </location>
</feature>
<evidence type="ECO:0000313" key="5">
    <source>
        <dbReference type="EMBL" id="KAI9632221.1"/>
    </source>
</evidence>
<comment type="caution">
    <text evidence="5">The sequence shown here is derived from an EMBL/GenBank/DDBJ whole genome shotgun (WGS) entry which is preliminary data.</text>
</comment>
<dbReference type="InterPro" id="IPR002110">
    <property type="entry name" value="Ankyrin_rpt"/>
</dbReference>
<dbReference type="PROSITE" id="PS50088">
    <property type="entry name" value="ANK_REPEAT"/>
    <property type="match status" value="1"/>
</dbReference>
<dbReference type="PRINTS" id="PR01415">
    <property type="entry name" value="ANKYRIN"/>
</dbReference>
<accession>A0AA38LT74</accession>
<evidence type="ECO:0000256" key="3">
    <source>
        <dbReference type="PROSITE-ProRule" id="PRU00023"/>
    </source>
</evidence>
<organism evidence="5 6">
    <name type="scientific">Dioszegia hungarica</name>
    <dbReference type="NCBI Taxonomy" id="4972"/>
    <lineage>
        <taxon>Eukaryota</taxon>
        <taxon>Fungi</taxon>
        <taxon>Dikarya</taxon>
        <taxon>Basidiomycota</taxon>
        <taxon>Agaricomycotina</taxon>
        <taxon>Tremellomycetes</taxon>
        <taxon>Tremellales</taxon>
        <taxon>Bulleribasidiaceae</taxon>
        <taxon>Dioszegia</taxon>
    </lineage>
</organism>
<evidence type="ECO:0000256" key="1">
    <source>
        <dbReference type="ARBA" id="ARBA00022737"/>
    </source>
</evidence>
<dbReference type="PANTHER" id="PTHR24203">
    <property type="entry name" value="ANKYRIN REPEAT FAMILY PROTEIN"/>
    <property type="match status" value="1"/>
</dbReference>
<dbReference type="InterPro" id="IPR036770">
    <property type="entry name" value="Ankyrin_rpt-contain_sf"/>
</dbReference>
<gene>
    <name evidence="5" type="ORF">MKK02DRAFT_40521</name>
</gene>
<protein>
    <submittedName>
        <fullName evidence="5">Ankyrin repeat-containing domain protein</fullName>
    </submittedName>
</protein>
<dbReference type="Proteomes" id="UP001164286">
    <property type="component" value="Unassembled WGS sequence"/>
</dbReference>
<keyword evidence="1" id="KW-0677">Repeat</keyword>
<dbReference type="SUPFAM" id="SSF48403">
    <property type="entry name" value="Ankyrin repeat"/>
    <property type="match status" value="1"/>
</dbReference>
<dbReference type="EMBL" id="JAKWFO010000014">
    <property type="protein sequence ID" value="KAI9632221.1"/>
    <property type="molecule type" value="Genomic_DNA"/>
</dbReference>
<reference evidence="5" key="1">
    <citation type="journal article" date="2022" name="G3 (Bethesda)">
        <title>High quality genome of the basidiomycete yeast Dioszegia hungarica PDD-24b-2 isolated from cloud water.</title>
        <authorList>
            <person name="Jarrige D."/>
            <person name="Haridas S."/>
            <person name="Bleykasten-Grosshans C."/>
            <person name="Joly M."/>
            <person name="Nadalig T."/>
            <person name="Sancelme M."/>
            <person name="Vuilleumier S."/>
            <person name="Grigoriev I.V."/>
            <person name="Amato P."/>
            <person name="Bringel F."/>
        </authorList>
    </citation>
    <scope>NUCLEOTIDE SEQUENCE</scope>
    <source>
        <strain evidence="5">PDD-24b-2</strain>
    </source>
</reference>
<feature type="repeat" description="ANK" evidence="3">
    <location>
        <begin position="91"/>
        <end position="130"/>
    </location>
</feature>
<keyword evidence="2 3" id="KW-0040">ANK repeat</keyword>
<evidence type="ECO:0000256" key="2">
    <source>
        <dbReference type="ARBA" id="ARBA00023043"/>
    </source>
</evidence>
<dbReference type="Gene3D" id="1.25.40.20">
    <property type="entry name" value="Ankyrin repeat-containing domain"/>
    <property type="match status" value="1"/>
</dbReference>
<proteinExistence type="predicted"/>
<dbReference type="PROSITE" id="PS50297">
    <property type="entry name" value="ANK_REP_REGION"/>
    <property type="match status" value="1"/>
</dbReference>
<dbReference type="SMART" id="SM00248">
    <property type="entry name" value="ANK"/>
    <property type="match status" value="3"/>
</dbReference>
<dbReference type="Pfam" id="PF12796">
    <property type="entry name" value="Ank_2"/>
    <property type="match status" value="1"/>
</dbReference>
<evidence type="ECO:0000313" key="6">
    <source>
        <dbReference type="Proteomes" id="UP001164286"/>
    </source>
</evidence>
<feature type="region of interest" description="Disordered" evidence="4">
    <location>
        <begin position="1"/>
        <end position="27"/>
    </location>
</feature>
<dbReference type="PANTHER" id="PTHR24203:SF45">
    <property type="entry name" value="ANKYRIN REPEAT DOMAIN 6"/>
    <property type="match status" value="1"/>
</dbReference>
<evidence type="ECO:0000256" key="4">
    <source>
        <dbReference type="SAM" id="MobiDB-lite"/>
    </source>
</evidence>
<name>A0AA38LT74_9TREE</name>
<sequence length="189" mass="20299">MSAAPARAAPPPPPPADDQTGASANERLLAAAKSDNEGMLEDALSDLDDINYTDGMGNTALHHAIIHASTSILETILSHETCDVDPRNRMGGETPLHIAVRNKWEEAPGLRLFLVEQLLEAGADTSIRNRHNQKPIDLLPPSPDSDSDEAKIRAMIRHVEAENAVAARGDVVDEDNDVFDPNDVASDSD</sequence>
<keyword evidence="6" id="KW-1185">Reference proteome</keyword>